<evidence type="ECO:0008006" key="4">
    <source>
        <dbReference type="Google" id="ProtNLM"/>
    </source>
</evidence>
<name>A0ABV9M8I5_9ENTE</name>
<dbReference type="Proteomes" id="UP001596026">
    <property type="component" value="Unassembled WGS sequence"/>
</dbReference>
<dbReference type="RefSeq" id="WP_379966898.1">
    <property type="nucleotide sequence ID" value="NZ_JBHSGT010000061.1"/>
</dbReference>
<protein>
    <recommendedName>
        <fullName evidence="4">Zinc ribbon domain-containing protein</fullName>
    </recommendedName>
</protein>
<feature type="compositionally biased region" description="Basic and acidic residues" evidence="1">
    <location>
        <begin position="87"/>
        <end position="101"/>
    </location>
</feature>
<evidence type="ECO:0000313" key="2">
    <source>
        <dbReference type="EMBL" id="MFC4710953.1"/>
    </source>
</evidence>
<sequence length="101" mass="11573">MITCTECGREINAGQKRCNYCNSQIMKITASKILNKTKIASSHALEKTTKTSSLFYNKAADNFKNLQEKKQEKSIKNTQKKINKLQQKLENKKETSKSLEE</sequence>
<organism evidence="2 3">
    <name type="scientific">Enterococcus eurekensis</name>
    <dbReference type="NCBI Taxonomy" id="1159753"/>
    <lineage>
        <taxon>Bacteria</taxon>
        <taxon>Bacillati</taxon>
        <taxon>Bacillota</taxon>
        <taxon>Bacilli</taxon>
        <taxon>Lactobacillales</taxon>
        <taxon>Enterococcaceae</taxon>
        <taxon>Enterococcus</taxon>
    </lineage>
</organism>
<evidence type="ECO:0000313" key="3">
    <source>
        <dbReference type="Proteomes" id="UP001596026"/>
    </source>
</evidence>
<gene>
    <name evidence="2" type="ORF">ACFO3L_10110</name>
</gene>
<keyword evidence="3" id="KW-1185">Reference proteome</keyword>
<proteinExistence type="predicted"/>
<dbReference type="EMBL" id="JBHSGT010000061">
    <property type="protein sequence ID" value="MFC4710953.1"/>
    <property type="molecule type" value="Genomic_DNA"/>
</dbReference>
<feature type="region of interest" description="Disordered" evidence="1">
    <location>
        <begin position="67"/>
        <end position="101"/>
    </location>
</feature>
<reference evidence="3" key="1">
    <citation type="journal article" date="2019" name="Int. J. Syst. Evol. Microbiol.">
        <title>The Global Catalogue of Microorganisms (GCM) 10K type strain sequencing project: providing services to taxonomists for standard genome sequencing and annotation.</title>
        <authorList>
            <consortium name="The Broad Institute Genomics Platform"/>
            <consortium name="The Broad Institute Genome Sequencing Center for Infectious Disease"/>
            <person name="Wu L."/>
            <person name="Ma J."/>
        </authorList>
    </citation>
    <scope>NUCLEOTIDE SEQUENCE [LARGE SCALE GENOMIC DNA]</scope>
    <source>
        <strain evidence="3">CGMCC 1.19061</strain>
    </source>
</reference>
<evidence type="ECO:0000256" key="1">
    <source>
        <dbReference type="SAM" id="MobiDB-lite"/>
    </source>
</evidence>
<accession>A0ABV9M8I5</accession>
<comment type="caution">
    <text evidence="2">The sequence shown here is derived from an EMBL/GenBank/DDBJ whole genome shotgun (WGS) entry which is preliminary data.</text>
</comment>